<dbReference type="CDD" id="cd00293">
    <property type="entry name" value="USP-like"/>
    <property type="match status" value="1"/>
</dbReference>
<protein>
    <recommendedName>
        <fullName evidence="2">UspA domain-containing protein</fullName>
    </recommendedName>
</protein>
<comment type="similarity">
    <text evidence="1">Belongs to the universal stress protein A family.</text>
</comment>
<evidence type="ECO:0000259" key="2">
    <source>
        <dbReference type="Pfam" id="PF00582"/>
    </source>
</evidence>
<feature type="domain" description="UspA" evidence="2">
    <location>
        <begin position="5"/>
        <end position="143"/>
    </location>
</feature>
<dbReference type="InterPro" id="IPR006016">
    <property type="entry name" value="UspA"/>
</dbReference>
<dbReference type="RefSeq" id="WP_145379062.1">
    <property type="nucleotide sequence ID" value="NZ_CP036276.1"/>
</dbReference>
<dbReference type="PANTHER" id="PTHR46268:SF22">
    <property type="entry name" value="SENSOR PROTEIN KDPD-RELATED"/>
    <property type="match status" value="1"/>
</dbReference>
<dbReference type="SUPFAM" id="SSF52402">
    <property type="entry name" value="Adenine nucleotide alpha hydrolases-like"/>
    <property type="match status" value="1"/>
</dbReference>
<dbReference type="PRINTS" id="PR01438">
    <property type="entry name" value="UNVRSLSTRESS"/>
</dbReference>
<sequence length="152" mass="17384">MINLKKILLPTDFSENSEHALQYAREFTELFDAELHILHVSHQMALEHGMSFLPPGDLMLDMRPAAKRKLHKIANDDWAAERTIVREMREGRPFVEIIRYADEVEIDLIIMGTHGWGPISHLLVGSVAERVVQKAHCPVMTIRPAGHEFIMP</sequence>
<dbReference type="PANTHER" id="PTHR46268">
    <property type="entry name" value="STRESS RESPONSE PROTEIN NHAX"/>
    <property type="match status" value="1"/>
</dbReference>
<dbReference type="KEGG" id="sdyn:Mal52_50840"/>
<evidence type="ECO:0000313" key="3">
    <source>
        <dbReference type="EMBL" id="QDU46563.1"/>
    </source>
</evidence>
<dbReference type="Gene3D" id="3.40.50.620">
    <property type="entry name" value="HUPs"/>
    <property type="match status" value="1"/>
</dbReference>
<proteinExistence type="inferred from homology"/>
<dbReference type="Pfam" id="PF00582">
    <property type="entry name" value="Usp"/>
    <property type="match status" value="1"/>
</dbReference>
<evidence type="ECO:0000313" key="4">
    <source>
        <dbReference type="Proteomes" id="UP000319383"/>
    </source>
</evidence>
<reference evidence="3 4" key="1">
    <citation type="submission" date="2019-02" db="EMBL/GenBank/DDBJ databases">
        <title>Deep-cultivation of Planctomycetes and their phenomic and genomic characterization uncovers novel biology.</title>
        <authorList>
            <person name="Wiegand S."/>
            <person name="Jogler M."/>
            <person name="Boedeker C."/>
            <person name="Pinto D."/>
            <person name="Vollmers J."/>
            <person name="Rivas-Marin E."/>
            <person name="Kohn T."/>
            <person name="Peeters S.H."/>
            <person name="Heuer A."/>
            <person name="Rast P."/>
            <person name="Oberbeckmann S."/>
            <person name="Bunk B."/>
            <person name="Jeske O."/>
            <person name="Meyerdierks A."/>
            <person name="Storesund J.E."/>
            <person name="Kallscheuer N."/>
            <person name="Luecker S."/>
            <person name="Lage O.M."/>
            <person name="Pohl T."/>
            <person name="Merkel B.J."/>
            <person name="Hornburger P."/>
            <person name="Mueller R.-W."/>
            <person name="Bruemmer F."/>
            <person name="Labrenz M."/>
            <person name="Spormann A.M."/>
            <person name="Op den Camp H."/>
            <person name="Overmann J."/>
            <person name="Amann R."/>
            <person name="Jetten M.S.M."/>
            <person name="Mascher T."/>
            <person name="Medema M.H."/>
            <person name="Devos D.P."/>
            <person name="Kaster A.-K."/>
            <person name="Ovreas L."/>
            <person name="Rohde M."/>
            <person name="Galperin M.Y."/>
            <person name="Jogler C."/>
        </authorList>
    </citation>
    <scope>NUCLEOTIDE SEQUENCE [LARGE SCALE GENOMIC DNA]</scope>
    <source>
        <strain evidence="3 4">Mal52</strain>
    </source>
</reference>
<evidence type="ECO:0000256" key="1">
    <source>
        <dbReference type="ARBA" id="ARBA00008791"/>
    </source>
</evidence>
<dbReference type="Proteomes" id="UP000319383">
    <property type="component" value="Chromosome"/>
</dbReference>
<keyword evidence="4" id="KW-1185">Reference proteome</keyword>
<dbReference type="InterPro" id="IPR006015">
    <property type="entry name" value="Universal_stress_UspA"/>
</dbReference>
<gene>
    <name evidence="3" type="ORF">Mal52_50840</name>
</gene>
<dbReference type="AlphaFoldDB" id="A0A517ZVQ1"/>
<dbReference type="EMBL" id="CP036276">
    <property type="protein sequence ID" value="QDU46563.1"/>
    <property type="molecule type" value="Genomic_DNA"/>
</dbReference>
<accession>A0A517ZVQ1</accession>
<name>A0A517ZVQ1_9PLAN</name>
<dbReference type="InterPro" id="IPR014729">
    <property type="entry name" value="Rossmann-like_a/b/a_fold"/>
</dbReference>
<organism evidence="3 4">
    <name type="scientific">Symmachiella dynata</name>
    <dbReference type="NCBI Taxonomy" id="2527995"/>
    <lineage>
        <taxon>Bacteria</taxon>
        <taxon>Pseudomonadati</taxon>
        <taxon>Planctomycetota</taxon>
        <taxon>Planctomycetia</taxon>
        <taxon>Planctomycetales</taxon>
        <taxon>Planctomycetaceae</taxon>
        <taxon>Symmachiella</taxon>
    </lineage>
</organism>